<dbReference type="EC" id="4.6.1.1" evidence="5"/>
<evidence type="ECO:0000256" key="16">
    <source>
        <dbReference type="SAM" id="SignalP"/>
    </source>
</evidence>
<evidence type="ECO:0000256" key="5">
    <source>
        <dbReference type="ARBA" id="ARBA00012201"/>
    </source>
</evidence>
<keyword evidence="7" id="KW-0479">Metal-binding</keyword>
<evidence type="ECO:0000259" key="18">
    <source>
        <dbReference type="Pfam" id="PF25495"/>
    </source>
</evidence>
<dbReference type="GO" id="GO:0005524">
    <property type="term" value="F:ATP binding"/>
    <property type="evidence" value="ECO:0007669"/>
    <property type="project" value="UniProtKB-KW"/>
</dbReference>
<protein>
    <recommendedName>
        <fullName evidence="5">adenylate cyclase</fullName>
        <ecNumber evidence="5">4.6.1.1</ecNumber>
    </recommendedName>
</protein>
<evidence type="ECO:0000256" key="2">
    <source>
        <dbReference type="ARBA" id="ARBA00001946"/>
    </source>
</evidence>
<evidence type="ECO:0000256" key="14">
    <source>
        <dbReference type="ARBA" id="ARBA00023180"/>
    </source>
</evidence>
<evidence type="ECO:0000256" key="7">
    <source>
        <dbReference type="ARBA" id="ARBA00022723"/>
    </source>
</evidence>
<evidence type="ECO:0000313" key="20">
    <source>
        <dbReference type="Proteomes" id="UP000031737"/>
    </source>
</evidence>
<keyword evidence="10" id="KW-0460">Magnesium</keyword>
<comment type="catalytic activity">
    <reaction evidence="1">
        <text>ATP = 3',5'-cyclic AMP + diphosphate</text>
        <dbReference type="Rhea" id="RHEA:15389"/>
        <dbReference type="ChEBI" id="CHEBI:30616"/>
        <dbReference type="ChEBI" id="CHEBI:33019"/>
        <dbReference type="ChEBI" id="CHEBI:58165"/>
        <dbReference type="EC" id="4.6.1.1"/>
    </reaction>
</comment>
<dbReference type="EMBL" id="AUPL01007158">
    <property type="protein sequence ID" value="ESL05211.1"/>
    <property type="molecule type" value="Genomic_DNA"/>
</dbReference>
<evidence type="ECO:0000256" key="9">
    <source>
        <dbReference type="ARBA" id="ARBA00022840"/>
    </source>
</evidence>
<feature type="chain" id="PRO_5001601308" description="adenylate cyclase" evidence="16">
    <location>
        <begin position="46"/>
        <end position="794"/>
    </location>
</feature>
<proteinExistence type="inferred from homology"/>
<dbReference type="Pfam" id="PF25493">
    <property type="entry name" value="Peripla_BP_A-cyclase"/>
    <property type="match status" value="1"/>
</dbReference>
<feature type="signal peptide" evidence="16">
    <location>
        <begin position="1"/>
        <end position="45"/>
    </location>
</feature>
<comment type="cofactor">
    <cofactor evidence="2">
        <name>Mg(2+)</name>
        <dbReference type="ChEBI" id="CHEBI:18420"/>
    </cofactor>
</comment>
<keyword evidence="14" id="KW-0325">Glycoprotein</keyword>
<keyword evidence="12" id="KW-0115">cAMP biosynthesis</keyword>
<dbReference type="OrthoDB" id="252193at2759"/>
<comment type="caution">
    <text evidence="19">The sequence shown here is derived from an EMBL/GenBank/DDBJ whole genome shotgun (WGS) entry which is preliminary data.</text>
</comment>
<evidence type="ECO:0000256" key="4">
    <source>
        <dbReference type="ARBA" id="ARBA00005381"/>
    </source>
</evidence>
<keyword evidence="15" id="KW-0456">Lyase</keyword>
<evidence type="ECO:0000256" key="3">
    <source>
        <dbReference type="ARBA" id="ARBA00004141"/>
    </source>
</evidence>
<dbReference type="AlphaFoldDB" id="A0A061ITS7"/>
<feature type="domain" description="Receptor-type adenylate cyclase GRESAG 4.1/3 periplasmic binding protein-like" evidence="18">
    <location>
        <begin position="174"/>
        <end position="315"/>
    </location>
</feature>
<dbReference type="InterPro" id="IPR057398">
    <property type="entry name" value="GRESAG4.1/3_peripasmic_2"/>
</dbReference>
<dbReference type="PANTHER" id="PTHR43081:SF1">
    <property type="entry name" value="ADENYLATE CYCLASE, TERMINAL-DIFFERENTIATION SPECIFIC"/>
    <property type="match status" value="1"/>
</dbReference>
<evidence type="ECO:0000313" key="19">
    <source>
        <dbReference type="EMBL" id="ESL05211.1"/>
    </source>
</evidence>
<organism evidence="19 20">
    <name type="scientific">Trypanosoma rangeli SC58</name>
    <dbReference type="NCBI Taxonomy" id="429131"/>
    <lineage>
        <taxon>Eukaryota</taxon>
        <taxon>Discoba</taxon>
        <taxon>Euglenozoa</taxon>
        <taxon>Kinetoplastea</taxon>
        <taxon>Metakinetoplastina</taxon>
        <taxon>Trypanosomatida</taxon>
        <taxon>Trypanosomatidae</taxon>
        <taxon>Trypanosoma</taxon>
        <taxon>Herpetosoma</taxon>
    </lineage>
</organism>
<evidence type="ECO:0000256" key="1">
    <source>
        <dbReference type="ARBA" id="ARBA00001593"/>
    </source>
</evidence>
<reference evidence="19 20" key="1">
    <citation type="submission" date="2013-07" db="EMBL/GenBank/DDBJ databases">
        <authorList>
            <person name="Stoco P.H."/>
            <person name="Wagner G."/>
            <person name="Gerber A."/>
            <person name="Zaha A."/>
            <person name="Thompson C."/>
            <person name="Bartholomeu D.C."/>
            <person name="Luckemeyer D.D."/>
            <person name="Bahia D."/>
            <person name="Loreto E."/>
            <person name="Prestes E.B."/>
            <person name="Lima F.M."/>
            <person name="Rodrigues-Luiz G."/>
            <person name="Vallejo G.A."/>
            <person name="Filho J.F."/>
            <person name="Monteiro K.M."/>
            <person name="Tyler K.M."/>
            <person name="de Almeida L.G."/>
            <person name="Ortiz M.F."/>
            <person name="Siervo M.A."/>
            <person name="de Moraes M.H."/>
            <person name="Cunha O.L."/>
            <person name="Mendonca-Neto R."/>
            <person name="Silva R."/>
            <person name="Teixeira S.M."/>
            <person name="Murta S.M."/>
            <person name="Sincero T.C."/>
            <person name="Mendes T.A."/>
            <person name="Urmenyi T.P."/>
            <person name="Silva V.G."/>
            <person name="da Rocha W.D."/>
            <person name="Andersson B."/>
            <person name="Romanha A.J."/>
            <person name="Steindel M."/>
            <person name="de Vasconcelos A.T."/>
            <person name="Grisard E.C."/>
        </authorList>
    </citation>
    <scope>NUCLEOTIDE SEQUENCE [LARGE SCALE GENOMIC DNA]</scope>
    <source>
        <strain evidence="19 20">SC58</strain>
    </source>
</reference>
<evidence type="ECO:0000256" key="15">
    <source>
        <dbReference type="ARBA" id="ARBA00023239"/>
    </source>
</evidence>
<evidence type="ECO:0000256" key="8">
    <source>
        <dbReference type="ARBA" id="ARBA00022741"/>
    </source>
</evidence>
<name>A0A061ITS7_TRYRA</name>
<dbReference type="SUPFAM" id="SSF53822">
    <property type="entry name" value="Periplasmic binding protein-like I"/>
    <property type="match status" value="2"/>
</dbReference>
<dbReference type="GO" id="GO:0004016">
    <property type="term" value="F:adenylate cyclase activity"/>
    <property type="evidence" value="ECO:0007669"/>
    <property type="project" value="UniProtKB-EC"/>
</dbReference>
<evidence type="ECO:0000259" key="17">
    <source>
        <dbReference type="Pfam" id="PF25493"/>
    </source>
</evidence>
<keyword evidence="16" id="KW-0732">Signal</keyword>
<keyword evidence="11" id="KW-1133">Transmembrane helix</keyword>
<dbReference type="VEuPathDB" id="TriTrypDB:TRSC58_07158"/>
<evidence type="ECO:0000256" key="11">
    <source>
        <dbReference type="ARBA" id="ARBA00022989"/>
    </source>
</evidence>
<evidence type="ECO:0000256" key="6">
    <source>
        <dbReference type="ARBA" id="ARBA00022692"/>
    </source>
</evidence>
<keyword evidence="8" id="KW-0547">Nucleotide-binding</keyword>
<dbReference type="GO" id="GO:0016020">
    <property type="term" value="C:membrane"/>
    <property type="evidence" value="ECO:0007669"/>
    <property type="project" value="UniProtKB-SubCell"/>
</dbReference>
<dbReference type="InterPro" id="IPR028082">
    <property type="entry name" value="Peripla_BP_I"/>
</dbReference>
<dbReference type="InterPro" id="IPR050697">
    <property type="entry name" value="Adenylyl/Guanylyl_Cyclase_3/4"/>
</dbReference>
<accession>A0A061ITS7</accession>
<dbReference type="Pfam" id="PF25495">
    <property type="entry name" value="Peripla_BP_A-cyclase_1"/>
    <property type="match status" value="1"/>
</dbReference>
<feature type="domain" description="Receptor-type adenylate cyclase GRESAG 4.1/3 periplasmic binding protein-like" evidence="17">
    <location>
        <begin position="469"/>
        <end position="787"/>
    </location>
</feature>
<sequence length="794" mass="87234">MGMAVWWERRDGWTHFGLRPPAAALCLLLALLQLLLLFAPHSAVAHPAAASTQVKVLLLKHIRAAGFYSLSTAFHAGVYASMRTHNSTAEDDVIVEFVEREVKDNEYAAVLEEVMRKEESILVLLAQFGDTPREKLFPVLRQFDLVSFAPLNQWGAVAEWNPNVYFLRASPLDEVMTLVRFAVTKRRVLRLGFMYLQDGGFGELEYVHARHVMSGMGYAFCGVFTVKVLSTGKADPEEFDAVWERFAATRPQAVIVFGSRLKETDEFIKRMLRDHRTAGAYLLAPFFLQDFVLTTWRAVVDGGVKFVPGRVFMTGVNPLAKDTRYEAIRRFQGVMRDYLAKSGQTDYADNDYFLKHDTEGELMVAGWIAGEVLAQALRNCRGVKDRSSFKESIFNQRRYLIDDFVFGDYGGECTSAAASQGAVCSCNQGSNAVYMKGYVEDYRAVAVSEGLMTFDSSDCYASIINVPPVFLGAKFYMSDSALAQTALSDWGVGFFRATAGHNTSWGKAEISMAFVASTLDAARDALESEMQSRRVHGVLGVVTEAVLDVRSVVFIDPLLLEPRLNRFRRHVIHLSPTLEQQLFVLAKYLGNTSVRSAHAVIRGEEAAAVAEVLQRSLVKFGASLRSPTLLPGGAALVDHLPAKGDVFVVGLAAGDVAAIAKHVASNGRLCVFVAFSEFALLHAEFVAAFAGGAGADRVVFATSLPHWNDAKSTSETSQEFIRTVINATQRTPLSLMGFAATRLLQTVLSRMPKVTAELLVDFFYKNTAVTVSDMQYGSFADGTACDAAGGAWVH</sequence>
<dbReference type="GO" id="GO:0006171">
    <property type="term" value="P:cAMP biosynthetic process"/>
    <property type="evidence" value="ECO:0007669"/>
    <property type="project" value="UniProtKB-KW"/>
</dbReference>
<comment type="similarity">
    <text evidence="4">Belongs to the adenylyl cyclase class-3 family.</text>
</comment>
<dbReference type="GO" id="GO:0046872">
    <property type="term" value="F:metal ion binding"/>
    <property type="evidence" value="ECO:0007669"/>
    <property type="project" value="UniProtKB-KW"/>
</dbReference>
<keyword evidence="13" id="KW-0472">Membrane</keyword>
<evidence type="ECO:0000256" key="13">
    <source>
        <dbReference type="ARBA" id="ARBA00023136"/>
    </source>
</evidence>
<keyword evidence="20" id="KW-1185">Reference proteome</keyword>
<dbReference type="PANTHER" id="PTHR43081">
    <property type="entry name" value="ADENYLATE CYCLASE, TERMINAL-DIFFERENTIATION SPECIFIC-RELATED"/>
    <property type="match status" value="1"/>
</dbReference>
<keyword evidence="6" id="KW-0812">Transmembrane</keyword>
<dbReference type="Proteomes" id="UP000031737">
    <property type="component" value="Unassembled WGS sequence"/>
</dbReference>
<keyword evidence="9" id="KW-0067">ATP-binding</keyword>
<dbReference type="InterPro" id="IPR057399">
    <property type="entry name" value="GRESAG4.1/3_peripasmic_1"/>
</dbReference>
<gene>
    <name evidence="19" type="ORF">TRSC58_07158</name>
</gene>
<evidence type="ECO:0000256" key="12">
    <source>
        <dbReference type="ARBA" id="ARBA00022998"/>
    </source>
</evidence>
<comment type="subcellular location">
    <subcellularLocation>
        <location evidence="3">Membrane</location>
        <topology evidence="3">Multi-pass membrane protein</topology>
    </subcellularLocation>
</comment>
<evidence type="ECO:0000256" key="10">
    <source>
        <dbReference type="ARBA" id="ARBA00022842"/>
    </source>
</evidence>
<dbReference type="Gene3D" id="3.40.50.2300">
    <property type="match status" value="4"/>
</dbReference>